<evidence type="ECO:0000313" key="3">
    <source>
        <dbReference type="Proteomes" id="UP000053257"/>
    </source>
</evidence>
<feature type="region of interest" description="Disordered" evidence="1">
    <location>
        <begin position="1"/>
        <end position="47"/>
    </location>
</feature>
<sequence length="124" mass="13885">MQLRAKVSRRHTRCPPSSPQGQRGGKCAKSETHHGTTMATHAPTSPQRSQWLFACPLHRRDARAPQAHSPDAALGQRHQGELCERRPAPNDFARKIRYPFFELLVCLLCPCGEPAVRREPVNGD</sequence>
<feature type="region of interest" description="Disordered" evidence="1">
    <location>
        <begin position="61"/>
        <end position="87"/>
    </location>
</feature>
<evidence type="ECO:0000256" key="1">
    <source>
        <dbReference type="SAM" id="MobiDB-lite"/>
    </source>
</evidence>
<reference evidence="2 3" key="1">
    <citation type="journal article" date="2014" name="PLoS Genet.">
        <title>Analysis of the Phlebiopsis gigantea genome, transcriptome and secretome provides insight into its pioneer colonization strategies of wood.</title>
        <authorList>
            <person name="Hori C."/>
            <person name="Ishida T."/>
            <person name="Igarashi K."/>
            <person name="Samejima M."/>
            <person name="Suzuki H."/>
            <person name="Master E."/>
            <person name="Ferreira P."/>
            <person name="Ruiz-Duenas F.J."/>
            <person name="Held B."/>
            <person name="Canessa P."/>
            <person name="Larrondo L.F."/>
            <person name="Schmoll M."/>
            <person name="Druzhinina I.S."/>
            <person name="Kubicek C.P."/>
            <person name="Gaskell J.A."/>
            <person name="Kersten P."/>
            <person name="St John F."/>
            <person name="Glasner J."/>
            <person name="Sabat G."/>
            <person name="Splinter BonDurant S."/>
            <person name="Syed K."/>
            <person name="Yadav J."/>
            <person name="Mgbeahuruike A.C."/>
            <person name="Kovalchuk A."/>
            <person name="Asiegbu F.O."/>
            <person name="Lackner G."/>
            <person name="Hoffmeister D."/>
            <person name="Rencoret J."/>
            <person name="Gutierrez A."/>
            <person name="Sun H."/>
            <person name="Lindquist E."/>
            <person name="Barry K."/>
            <person name="Riley R."/>
            <person name="Grigoriev I.V."/>
            <person name="Henrissat B."/>
            <person name="Kues U."/>
            <person name="Berka R.M."/>
            <person name="Martinez A.T."/>
            <person name="Covert S.F."/>
            <person name="Blanchette R.A."/>
            <person name="Cullen D."/>
        </authorList>
    </citation>
    <scope>NUCLEOTIDE SEQUENCE [LARGE SCALE GENOMIC DNA]</scope>
    <source>
        <strain evidence="2 3">11061_1 CR5-6</strain>
    </source>
</reference>
<protein>
    <submittedName>
        <fullName evidence="2">Uncharacterized protein</fullName>
    </submittedName>
</protein>
<name>A0A0C3PBY5_PHLG1</name>
<organism evidence="2 3">
    <name type="scientific">Phlebiopsis gigantea (strain 11061_1 CR5-6)</name>
    <name type="common">White-rot fungus</name>
    <name type="synonym">Peniophora gigantea</name>
    <dbReference type="NCBI Taxonomy" id="745531"/>
    <lineage>
        <taxon>Eukaryota</taxon>
        <taxon>Fungi</taxon>
        <taxon>Dikarya</taxon>
        <taxon>Basidiomycota</taxon>
        <taxon>Agaricomycotina</taxon>
        <taxon>Agaricomycetes</taxon>
        <taxon>Polyporales</taxon>
        <taxon>Phanerochaetaceae</taxon>
        <taxon>Phlebiopsis</taxon>
    </lineage>
</organism>
<dbReference type="HOGENOM" id="CLU_2004742_0_0_1"/>
<accession>A0A0C3PBY5</accession>
<feature type="compositionally biased region" description="Polar residues" evidence="1">
    <location>
        <begin position="35"/>
        <end position="47"/>
    </location>
</feature>
<feature type="compositionally biased region" description="Basic and acidic residues" evidence="1">
    <location>
        <begin position="78"/>
        <end position="87"/>
    </location>
</feature>
<dbReference type="Proteomes" id="UP000053257">
    <property type="component" value="Unassembled WGS sequence"/>
</dbReference>
<dbReference type="AlphaFoldDB" id="A0A0C3PBY5"/>
<dbReference type="EMBL" id="KN840669">
    <property type="protein sequence ID" value="KIP02528.1"/>
    <property type="molecule type" value="Genomic_DNA"/>
</dbReference>
<proteinExistence type="predicted"/>
<feature type="compositionally biased region" description="Basic residues" evidence="1">
    <location>
        <begin position="1"/>
        <end position="13"/>
    </location>
</feature>
<evidence type="ECO:0000313" key="2">
    <source>
        <dbReference type="EMBL" id="KIP02528.1"/>
    </source>
</evidence>
<gene>
    <name evidence="2" type="ORF">PHLGIDRAFT_291596</name>
</gene>
<keyword evidence="3" id="KW-1185">Reference proteome</keyword>